<reference evidence="2" key="1">
    <citation type="submission" date="2024-05" db="EMBL/GenBank/DDBJ databases">
        <title>Whole genome shotgun sequence of Streptomyces hygroscopicus NBRC 113678.</title>
        <authorList>
            <person name="Komaki H."/>
            <person name="Tamura T."/>
        </authorList>
    </citation>
    <scope>NUCLEOTIDE SEQUENCE</scope>
    <source>
        <strain evidence="2">N11-34</strain>
    </source>
</reference>
<feature type="compositionally biased region" description="Pro residues" evidence="1">
    <location>
        <begin position="1"/>
        <end position="16"/>
    </location>
</feature>
<organism evidence="2 3">
    <name type="scientific">Streptomyces hygroscopicus</name>
    <dbReference type="NCBI Taxonomy" id="1912"/>
    <lineage>
        <taxon>Bacteria</taxon>
        <taxon>Bacillati</taxon>
        <taxon>Actinomycetota</taxon>
        <taxon>Actinomycetes</taxon>
        <taxon>Kitasatosporales</taxon>
        <taxon>Streptomycetaceae</taxon>
        <taxon>Streptomyces</taxon>
        <taxon>Streptomyces violaceusniger group</taxon>
    </lineage>
</organism>
<dbReference type="Pfam" id="PF20199">
    <property type="entry name" value="RepSA"/>
    <property type="match status" value="1"/>
</dbReference>
<keyword evidence="3" id="KW-1185">Reference proteome</keyword>
<protein>
    <recommendedName>
        <fullName evidence="4">Transposase</fullName>
    </recommendedName>
</protein>
<evidence type="ECO:0000313" key="3">
    <source>
        <dbReference type="Proteomes" id="UP001054854"/>
    </source>
</evidence>
<feature type="region of interest" description="Disordered" evidence="1">
    <location>
        <begin position="1"/>
        <end position="21"/>
    </location>
</feature>
<evidence type="ECO:0000256" key="1">
    <source>
        <dbReference type="SAM" id="MobiDB-lite"/>
    </source>
</evidence>
<dbReference type="EMBL" id="BNEK01000003">
    <property type="protein sequence ID" value="GHJ29714.1"/>
    <property type="molecule type" value="Genomic_DNA"/>
</dbReference>
<sequence>MWRSTPPRPPTPPAPSTAPCTAAPARDCGATLLPHGTPIPFTACDGTGQARPLPRLAVARHVRQMIRTCWELGKLPGFADLKLWKWAHMLGFRGTGYSPGAALLAAQVWHRKEVKRQFTAEGGC</sequence>
<evidence type="ECO:0008006" key="4">
    <source>
        <dbReference type="Google" id="ProtNLM"/>
    </source>
</evidence>
<dbReference type="Proteomes" id="UP001054854">
    <property type="component" value="Unassembled WGS sequence"/>
</dbReference>
<accession>A0ABQ3U275</accession>
<proteinExistence type="predicted"/>
<name>A0ABQ3U275_STRHY</name>
<gene>
    <name evidence="2" type="ORF">TPA0910_41470</name>
</gene>
<dbReference type="InterPro" id="IPR046828">
    <property type="entry name" value="RepSA"/>
</dbReference>
<comment type="caution">
    <text evidence="2">The sequence shown here is derived from an EMBL/GenBank/DDBJ whole genome shotgun (WGS) entry which is preliminary data.</text>
</comment>
<evidence type="ECO:0000313" key="2">
    <source>
        <dbReference type="EMBL" id="GHJ29714.1"/>
    </source>
</evidence>